<comment type="caution">
    <text evidence="1">The sequence shown here is derived from an EMBL/GenBank/DDBJ whole genome shotgun (WGS) entry which is preliminary data.</text>
</comment>
<dbReference type="Gene3D" id="3.40.50.12580">
    <property type="match status" value="1"/>
</dbReference>
<dbReference type="InterPro" id="IPR043148">
    <property type="entry name" value="TagF_C"/>
</dbReference>
<organism evidence="1 2">
    <name type="scientific">Pseudoalteromonas lipolytica</name>
    <dbReference type="NCBI Taxonomy" id="570156"/>
    <lineage>
        <taxon>Bacteria</taxon>
        <taxon>Pseudomonadati</taxon>
        <taxon>Pseudomonadota</taxon>
        <taxon>Gammaproteobacteria</taxon>
        <taxon>Alteromonadales</taxon>
        <taxon>Pseudoalteromonadaceae</taxon>
        <taxon>Pseudoalteromonas</taxon>
    </lineage>
</organism>
<gene>
    <name evidence="1" type="ORF">AOG27_09000</name>
</gene>
<accession>A0A0P7EF97</accession>
<protein>
    <submittedName>
        <fullName evidence="1">Capsular biosynthesis protein</fullName>
    </submittedName>
</protein>
<dbReference type="CDD" id="cd16438">
    <property type="entry name" value="beta_Kdo_transferase_KpsS_like"/>
    <property type="match status" value="1"/>
</dbReference>
<proteinExistence type="predicted"/>
<dbReference type="GO" id="GO:0000271">
    <property type="term" value="P:polysaccharide biosynthetic process"/>
    <property type="evidence" value="ECO:0007669"/>
    <property type="project" value="InterPro"/>
</dbReference>
<dbReference type="AlphaFoldDB" id="A0A0P7EF97"/>
<dbReference type="Pfam" id="PF05159">
    <property type="entry name" value="Capsule_synth"/>
    <property type="match status" value="1"/>
</dbReference>
<dbReference type="OrthoDB" id="9794206at2"/>
<name>A0A0P7EF97_9GAMM</name>
<dbReference type="InterPro" id="IPR007833">
    <property type="entry name" value="Capsule_polysaccharide_synth"/>
</dbReference>
<reference evidence="1 2" key="1">
    <citation type="submission" date="2015-09" db="EMBL/GenBank/DDBJ databases">
        <title>Draft Genome Sequence of Pseudoalteromonas lipolytica UCD-48B.</title>
        <authorList>
            <person name="Krusor M."/>
            <person name="Coil D.A."/>
            <person name="Lang J.M."/>
            <person name="Eisen J.A."/>
            <person name="Alexiev A."/>
        </authorList>
    </citation>
    <scope>NUCLEOTIDE SEQUENCE [LARGE SCALE GENOMIC DNA]</scope>
    <source>
        <strain evidence="1 2">UCD-48B</strain>
    </source>
</reference>
<sequence>MAFLFISRNNVHARYYKKLTRKLPLKSKVHCMGLPRFTALKYFSKAKKVDFNKIIAEQLLRKQARNKLWKNPLIIKSYSALMYLVERCRFAKYYDLLQSESPQALVIWNGNKLPNVTVCMAAKALGVTTYFYENGLLPGTTSLDPKGINFAASVPRDSQFYLNFDPQRKLPFSAPDLIPRAAHKKRCKFDAIELPKKYLFVPFQVPHDTQIACYSPWLKSMEEYYDAVVSAVKKLNDPELKVVFKEHPSWHKHYEHLYDKDDVAVFANGNCTRELIDNAEAVITINSTVGLESLLLDKKVITLGLACYNIDELVLHASEQATLVKCLEKLQNGWQPNSILRDKFFTYLKHVYCLPGVWKECTTEHVEAVEKRLTQQDTFAQLSQKES</sequence>
<dbReference type="EMBL" id="LJTC01000005">
    <property type="protein sequence ID" value="KPM83775.1"/>
    <property type="molecule type" value="Genomic_DNA"/>
</dbReference>
<dbReference type="STRING" id="570156.AOG27_09000"/>
<evidence type="ECO:0000313" key="2">
    <source>
        <dbReference type="Proteomes" id="UP000050378"/>
    </source>
</evidence>
<dbReference type="GO" id="GO:0015774">
    <property type="term" value="P:polysaccharide transport"/>
    <property type="evidence" value="ECO:0007669"/>
    <property type="project" value="InterPro"/>
</dbReference>
<dbReference type="PATRIC" id="fig|570156.3.peg.2865"/>
<evidence type="ECO:0000313" key="1">
    <source>
        <dbReference type="EMBL" id="KPM83775.1"/>
    </source>
</evidence>
<dbReference type="Proteomes" id="UP000050378">
    <property type="component" value="Unassembled WGS sequence"/>
</dbReference>